<organism evidence="1">
    <name type="scientific">Lupinus angustifolius</name>
    <name type="common">Narrow-leaved blue lupine</name>
    <dbReference type="NCBI Taxonomy" id="3871"/>
    <lineage>
        <taxon>Eukaryota</taxon>
        <taxon>Viridiplantae</taxon>
        <taxon>Streptophyta</taxon>
        <taxon>Embryophyta</taxon>
        <taxon>Tracheophyta</taxon>
        <taxon>Spermatophyta</taxon>
        <taxon>Magnoliopsida</taxon>
        <taxon>eudicotyledons</taxon>
        <taxon>Gunneridae</taxon>
        <taxon>Pentapetalae</taxon>
        <taxon>rosids</taxon>
        <taxon>fabids</taxon>
        <taxon>Fabales</taxon>
        <taxon>Fabaceae</taxon>
        <taxon>Papilionoideae</taxon>
        <taxon>50 kb inversion clade</taxon>
        <taxon>genistoids sensu lato</taxon>
        <taxon>core genistoids</taxon>
        <taxon>Genisteae</taxon>
        <taxon>Lupinus</taxon>
    </lineage>
</organism>
<dbReference type="EMBL" id="HE804811">
    <property type="protein sequence ID" value="CCH47216.1"/>
    <property type="molecule type" value="Genomic_DNA"/>
</dbReference>
<dbReference type="AlphaFoldDB" id="L0P0W3"/>
<evidence type="ECO:0000313" key="1">
    <source>
        <dbReference type="EMBL" id="CCH47216.1"/>
    </source>
</evidence>
<accession>L0P0W3</accession>
<proteinExistence type="predicted"/>
<reference evidence="1" key="1">
    <citation type="journal article" date="2013" name="BMC Genomics">
        <title>Comparative genomics of Lupinus angustifolius gene-rich regions: BAC library exploration, genetic mapping and cytogenetics.</title>
        <authorList>
            <person name="Ksiazkiewicz M."/>
            <person name="Wyrwa K."/>
            <person name="Szczepaniak A."/>
            <person name="Rychel S."/>
            <person name="Majcherkiewicz K."/>
            <person name="Przysiecka L."/>
            <person name="Karlowski W."/>
            <person name="Wolko B."/>
            <person name="Naganowska B."/>
        </authorList>
    </citation>
    <scope>NUCLEOTIDE SEQUENCE</scope>
</reference>
<sequence length="110" mass="12933">MEADSLIMGQSSNLLVKKGVKAEENWSDNWNGVLEESQWEINKWEGRCRQLVDDLGDFSDDWLKLFYEARQEMTMYSETELLPQMKAFFEACGGIARQLKKWRVKATKEF</sequence>
<name>L0P0W3_LUPAN</name>
<protein>
    <submittedName>
        <fullName evidence="1">Uncharacterized protein</fullName>
    </submittedName>
</protein>